<dbReference type="OrthoDB" id="10260459at2759"/>
<dbReference type="PANTHER" id="PTHR21625:SF1">
    <property type="entry name" value="DYNEIN REGULATORY COMPLEX PROTEIN 1"/>
    <property type="match status" value="1"/>
</dbReference>
<dbReference type="GO" id="GO:0003352">
    <property type="term" value="P:regulation of cilium movement"/>
    <property type="evidence" value="ECO:0007669"/>
    <property type="project" value="TreeGrafter"/>
</dbReference>
<evidence type="ECO:0008006" key="9">
    <source>
        <dbReference type="Google" id="ProtNLM"/>
    </source>
</evidence>
<dbReference type="InterPro" id="IPR039750">
    <property type="entry name" value="DRC1/DRC2"/>
</dbReference>
<feature type="compositionally biased region" description="Basic and acidic residues" evidence="4">
    <location>
        <begin position="26"/>
        <end position="47"/>
    </location>
</feature>
<comment type="similarity">
    <text evidence="1">Belongs to the DRC1 family.</text>
</comment>
<dbReference type="AlphaFoldDB" id="A0A835ST62"/>
<feature type="region of interest" description="Disordered" evidence="4">
    <location>
        <begin position="26"/>
        <end position="51"/>
    </location>
</feature>
<dbReference type="InterPro" id="IPR039505">
    <property type="entry name" value="DRC1/2_N"/>
</dbReference>
<dbReference type="InterPro" id="IPR029440">
    <property type="entry name" value="DRC1_C"/>
</dbReference>
<dbReference type="PANTHER" id="PTHR21625">
    <property type="entry name" value="NYD-SP28 PROTEIN"/>
    <property type="match status" value="1"/>
</dbReference>
<dbReference type="GO" id="GO:0005858">
    <property type="term" value="C:axonemal dynein complex"/>
    <property type="evidence" value="ECO:0007669"/>
    <property type="project" value="InterPro"/>
</dbReference>
<organism evidence="7 8">
    <name type="scientific">Chlamydomonas incerta</name>
    <dbReference type="NCBI Taxonomy" id="51695"/>
    <lineage>
        <taxon>Eukaryota</taxon>
        <taxon>Viridiplantae</taxon>
        <taxon>Chlorophyta</taxon>
        <taxon>core chlorophytes</taxon>
        <taxon>Chlorophyceae</taxon>
        <taxon>CS clade</taxon>
        <taxon>Chlamydomonadales</taxon>
        <taxon>Chlamydomonadaceae</taxon>
        <taxon>Chlamydomonas</taxon>
    </lineage>
</organism>
<evidence type="ECO:0000313" key="7">
    <source>
        <dbReference type="EMBL" id="KAG2426185.1"/>
    </source>
</evidence>
<proteinExistence type="inferred from homology"/>
<feature type="coiled-coil region" evidence="3">
    <location>
        <begin position="203"/>
        <end position="362"/>
    </location>
</feature>
<keyword evidence="2 3" id="KW-0175">Coiled coil</keyword>
<keyword evidence="8" id="KW-1185">Reference proteome</keyword>
<protein>
    <recommendedName>
        <fullName evidence="9">Dynein regulatory complex protein 1</fullName>
    </recommendedName>
</protein>
<evidence type="ECO:0000259" key="6">
    <source>
        <dbReference type="Pfam" id="PF14775"/>
    </source>
</evidence>
<dbReference type="Proteomes" id="UP000650467">
    <property type="component" value="Unassembled WGS sequence"/>
</dbReference>
<evidence type="ECO:0000259" key="5">
    <source>
        <dbReference type="Pfam" id="PF14772"/>
    </source>
</evidence>
<name>A0A835ST62_CHLIN</name>
<dbReference type="Pfam" id="PF14772">
    <property type="entry name" value="NYD-SP28"/>
    <property type="match status" value="1"/>
</dbReference>
<accession>A0A835ST62</accession>
<comment type="caution">
    <text evidence="7">The sequence shown here is derived from an EMBL/GenBank/DDBJ whole genome shotgun (WGS) entry which is preliminary data.</text>
</comment>
<reference evidence="7" key="1">
    <citation type="journal article" date="2020" name="bioRxiv">
        <title>Comparative genomics of Chlamydomonas.</title>
        <authorList>
            <person name="Craig R.J."/>
            <person name="Hasan A.R."/>
            <person name="Ness R.W."/>
            <person name="Keightley P.D."/>
        </authorList>
    </citation>
    <scope>NUCLEOTIDE SEQUENCE</scope>
    <source>
        <strain evidence="7">SAG 7.73</strain>
    </source>
</reference>
<dbReference type="GO" id="GO:0070286">
    <property type="term" value="P:axonemal dynein complex assembly"/>
    <property type="evidence" value="ECO:0007669"/>
    <property type="project" value="InterPro"/>
</dbReference>
<dbReference type="EMBL" id="JAEHOC010000049">
    <property type="protein sequence ID" value="KAG2426185.1"/>
    <property type="molecule type" value="Genomic_DNA"/>
</dbReference>
<evidence type="ECO:0000256" key="1">
    <source>
        <dbReference type="ARBA" id="ARBA00009688"/>
    </source>
</evidence>
<evidence type="ECO:0000256" key="2">
    <source>
        <dbReference type="ARBA" id="ARBA00023054"/>
    </source>
</evidence>
<evidence type="ECO:0000256" key="4">
    <source>
        <dbReference type="SAM" id="MobiDB-lite"/>
    </source>
</evidence>
<dbReference type="Pfam" id="PF14775">
    <property type="entry name" value="NYD-SP28_assoc"/>
    <property type="match status" value="1"/>
</dbReference>
<evidence type="ECO:0000256" key="3">
    <source>
        <dbReference type="SAM" id="Coils"/>
    </source>
</evidence>
<dbReference type="GO" id="GO:0060285">
    <property type="term" value="P:cilium-dependent cell motility"/>
    <property type="evidence" value="ECO:0007669"/>
    <property type="project" value="TreeGrafter"/>
</dbReference>
<feature type="domain" description="Dynein regulatory complex protein 1 C-terminal" evidence="6">
    <location>
        <begin position="617"/>
        <end position="676"/>
    </location>
</feature>
<gene>
    <name evidence="7" type="ORF">HXX76_013166</name>
</gene>
<feature type="domain" description="Dynein regulatory complex protein 1/2 N-terminal" evidence="5">
    <location>
        <begin position="75"/>
        <end position="176"/>
    </location>
</feature>
<sequence length="692" mass="78959">MDELQSQTEREARILARRKRIQERLAALREGDHGGGKEGEKKEEIGKGKQQIIESKRRLMRVKYRTDQDVTSVRVAGDDRENQHRIQEEQTRQDLRAKLLAEAEQSARQNAAVAMRWADLFSIEVPQDLYNEIESQRQACERIIASKDKLIGEIKGELKKKDDEFVKTLKRQAEDIDTLLQYMSRQFVEVQNAYKEELDEIENAFLQERSDLLESNRREMQELFDKRSKLEQDFMDRYLAAVEAYQAQLEGHRQMDAEEYHILKIRLETDIQNLEQHLEAMRATYQLNTEKLEYNYRVLKEREKENTQTIESQKKKLSRQRDILSSLKQRYTETDRRYRDENMKLTDEYKRITEQFKDLQSKFRHFELVDTKKYKEVWGMKEADVAALVRQLLQADKVLHEQQLGWDWRPPDDAVFAPVHGDVAAAAGATGGAAGATGGGGLGPNGEEESEEDAAARVREAELGERLRDGRNWGALGLLCDEAGFLIDIKARNMIERLSKDEQGLVKAEAILRSLGIADGSAFDALLEALSADSNIELRAKGMVAPAGRGMTEEKSDRGGPAVLVHPDEAVRRLKAFVEVYGTGPSRGPGGGGGSGGMSGPMRVQGALRRAAEREQEFWSRMTHVISDKHTRVWGALEKQLDKYLALLQERAGSLRDVESLQHQNNELRALLNQYLSSRINDELQIPPTQII</sequence>
<evidence type="ECO:0000313" key="8">
    <source>
        <dbReference type="Proteomes" id="UP000650467"/>
    </source>
</evidence>